<dbReference type="RefSeq" id="WP_248601710.1">
    <property type="nucleotide sequence ID" value="NZ_JAJIAO010000004.1"/>
</dbReference>
<evidence type="ECO:0008006" key="4">
    <source>
        <dbReference type="Google" id="ProtNLM"/>
    </source>
</evidence>
<keyword evidence="3" id="KW-1185">Reference proteome</keyword>
<keyword evidence="1" id="KW-0732">Signal</keyword>
<comment type="caution">
    <text evidence="2">The sequence shown here is derived from an EMBL/GenBank/DDBJ whole genome shotgun (WGS) entry which is preliminary data.</text>
</comment>
<evidence type="ECO:0000256" key="1">
    <source>
        <dbReference type="SAM" id="SignalP"/>
    </source>
</evidence>
<dbReference type="EMBL" id="JAJIAO010000004">
    <property type="protein sequence ID" value="MCK8624791.1"/>
    <property type="molecule type" value="Genomic_DNA"/>
</dbReference>
<feature type="signal peptide" evidence="1">
    <location>
        <begin position="1"/>
        <end position="25"/>
    </location>
</feature>
<protein>
    <recommendedName>
        <fullName evidence="4">SCP domain-containing protein</fullName>
    </recommendedName>
</protein>
<feature type="chain" id="PRO_5045248132" description="SCP domain-containing protein" evidence="1">
    <location>
        <begin position="26"/>
        <end position="286"/>
    </location>
</feature>
<dbReference type="Proteomes" id="UP001522905">
    <property type="component" value="Unassembled WGS sequence"/>
</dbReference>
<reference evidence="2 3" key="1">
    <citation type="submission" date="2021-11" db="EMBL/GenBank/DDBJ databases">
        <title>Comparative genomics of bee honey and flower isolates.</title>
        <authorList>
            <person name="Bechtner J.D."/>
            <person name="Gallus M.K."/>
            <person name="Ehrmann M."/>
        </authorList>
    </citation>
    <scope>NUCLEOTIDE SEQUENCE [LARGE SCALE GENOMIC DNA]</scope>
    <source>
        <strain evidence="2 3">M161</strain>
    </source>
</reference>
<organism evidence="2 3">
    <name type="scientific">Apilactobacillus xinyiensis</name>
    <dbReference type="NCBI Taxonomy" id="2841032"/>
    <lineage>
        <taxon>Bacteria</taxon>
        <taxon>Bacillati</taxon>
        <taxon>Bacillota</taxon>
        <taxon>Bacilli</taxon>
        <taxon>Lactobacillales</taxon>
        <taxon>Lactobacillaceae</taxon>
        <taxon>Apilactobacillus</taxon>
    </lineage>
</organism>
<gene>
    <name evidence="2" type="ORF">LNP07_04600</name>
</gene>
<name>A0ABT0I238_9LACO</name>
<evidence type="ECO:0000313" key="3">
    <source>
        <dbReference type="Proteomes" id="UP001522905"/>
    </source>
</evidence>
<evidence type="ECO:0000313" key="2">
    <source>
        <dbReference type="EMBL" id="MCK8624791.1"/>
    </source>
</evidence>
<sequence>MKCLKYLFLVITFSLVLMFSINVQANLFVKQSNERANDTTQLSNYEKNIMEKYNINIDKSTERKNKYKLLWRKNIPNKPVYLTSVDSLYSQDFLTRYYYGKDSSYLYGIPYNAVEEEAVHNKEDNNNYIFYKLAKNTNMPYSAWVLNYGTVFEQSMPKATYEKMLATITNAKLDKTLQKGAYIAARHFVDGNTSEDSLAEDYQDAIYQNIRVDNYGQKIINPNADAYSKRQFQLLNNRKIRYITYFKRMFQHQIKDLNTCGNKVGIYAYPSSSALYGRIVLFYIHK</sequence>
<accession>A0ABT0I238</accession>
<proteinExistence type="predicted"/>